<protein>
    <recommendedName>
        <fullName evidence="9">AMP-dependent synthetase/ligase domain-containing protein</fullName>
    </recommendedName>
</protein>
<proteinExistence type="inferred from homology"/>
<dbReference type="Gene3D" id="3.30.300.30">
    <property type="match status" value="1"/>
</dbReference>
<dbReference type="InterPro" id="IPR025110">
    <property type="entry name" value="AMP-bd_C"/>
</dbReference>
<dbReference type="InterPro" id="IPR042099">
    <property type="entry name" value="ANL_N_sf"/>
</dbReference>
<dbReference type="InterPro" id="IPR000873">
    <property type="entry name" value="AMP-dep_synth/lig_dom"/>
</dbReference>
<name>A0A653C739_CALMS</name>
<evidence type="ECO:0000259" key="6">
    <source>
        <dbReference type="Pfam" id="PF13193"/>
    </source>
</evidence>
<dbReference type="GO" id="GO:0016405">
    <property type="term" value="F:CoA-ligase activity"/>
    <property type="evidence" value="ECO:0007669"/>
    <property type="project" value="TreeGrafter"/>
</dbReference>
<comment type="subcellular location">
    <subcellularLocation>
        <location evidence="1">Peroxisome</location>
    </subcellularLocation>
</comment>
<evidence type="ECO:0000259" key="5">
    <source>
        <dbReference type="Pfam" id="PF00501"/>
    </source>
</evidence>
<keyword evidence="8" id="KW-1185">Reference proteome</keyword>
<keyword evidence="4" id="KW-0576">Peroxisome</keyword>
<evidence type="ECO:0000256" key="4">
    <source>
        <dbReference type="ARBA" id="ARBA00023140"/>
    </source>
</evidence>
<evidence type="ECO:0008006" key="9">
    <source>
        <dbReference type="Google" id="ProtNLM"/>
    </source>
</evidence>
<dbReference type="InterPro" id="IPR045851">
    <property type="entry name" value="AMP-bd_C_sf"/>
</dbReference>
<organism evidence="7 8">
    <name type="scientific">Callosobruchus maculatus</name>
    <name type="common">Southern cowpea weevil</name>
    <name type="synonym">Pulse bruchid</name>
    <dbReference type="NCBI Taxonomy" id="64391"/>
    <lineage>
        <taxon>Eukaryota</taxon>
        <taxon>Metazoa</taxon>
        <taxon>Ecdysozoa</taxon>
        <taxon>Arthropoda</taxon>
        <taxon>Hexapoda</taxon>
        <taxon>Insecta</taxon>
        <taxon>Pterygota</taxon>
        <taxon>Neoptera</taxon>
        <taxon>Endopterygota</taxon>
        <taxon>Coleoptera</taxon>
        <taxon>Polyphaga</taxon>
        <taxon>Cucujiformia</taxon>
        <taxon>Chrysomeloidea</taxon>
        <taxon>Chrysomelidae</taxon>
        <taxon>Bruchinae</taxon>
        <taxon>Bruchini</taxon>
        <taxon>Callosobruchus</taxon>
    </lineage>
</organism>
<evidence type="ECO:0000256" key="2">
    <source>
        <dbReference type="ARBA" id="ARBA00006432"/>
    </source>
</evidence>
<dbReference type="PROSITE" id="PS00455">
    <property type="entry name" value="AMP_BINDING"/>
    <property type="match status" value="1"/>
</dbReference>
<evidence type="ECO:0000256" key="1">
    <source>
        <dbReference type="ARBA" id="ARBA00004275"/>
    </source>
</evidence>
<dbReference type="PANTHER" id="PTHR24096:SF149">
    <property type="entry name" value="AMP-BINDING DOMAIN-CONTAINING PROTEIN-RELATED"/>
    <property type="match status" value="1"/>
</dbReference>
<dbReference type="AlphaFoldDB" id="A0A653C739"/>
<dbReference type="Proteomes" id="UP000410492">
    <property type="component" value="Unassembled WGS sequence"/>
</dbReference>
<keyword evidence="3" id="KW-0436">Ligase</keyword>
<dbReference type="GO" id="GO:0005777">
    <property type="term" value="C:peroxisome"/>
    <property type="evidence" value="ECO:0007669"/>
    <property type="project" value="UniProtKB-SubCell"/>
</dbReference>
<dbReference type="EMBL" id="CAACVG010007112">
    <property type="protein sequence ID" value="VEN43742.1"/>
    <property type="molecule type" value="Genomic_DNA"/>
</dbReference>
<dbReference type="Pfam" id="PF13193">
    <property type="entry name" value="AMP-binding_C"/>
    <property type="match status" value="1"/>
</dbReference>
<dbReference type="Gene3D" id="3.40.50.12780">
    <property type="entry name" value="N-terminal domain of ligase-like"/>
    <property type="match status" value="1"/>
</dbReference>
<dbReference type="OrthoDB" id="10253869at2759"/>
<evidence type="ECO:0000313" key="7">
    <source>
        <dbReference type="EMBL" id="VEN43742.1"/>
    </source>
</evidence>
<reference evidence="7 8" key="1">
    <citation type="submission" date="2019-01" db="EMBL/GenBank/DDBJ databases">
        <authorList>
            <person name="Sayadi A."/>
        </authorList>
    </citation>
    <scope>NUCLEOTIDE SEQUENCE [LARGE SCALE GENOMIC DNA]</scope>
</reference>
<gene>
    <name evidence="7" type="ORF">CALMAC_LOCUS6781</name>
</gene>
<dbReference type="SUPFAM" id="SSF56801">
    <property type="entry name" value="Acetyl-CoA synthetase-like"/>
    <property type="match status" value="1"/>
</dbReference>
<feature type="domain" description="AMP-binding enzyme C-terminal" evidence="6">
    <location>
        <begin position="493"/>
        <end position="568"/>
    </location>
</feature>
<evidence type="ECO:0000256" key="3">
    <source>
        <dbReference type="ARBA" id="ARBA00022598"/>
    </source>
</evidence>
<comment type="similarity">
    <text evidence="2">Belongs to the ATP-dependent AMP-binding enzyme family.</text>
</comment>
<evidence type="ECO:0000313" key="8">
    <source>
        <dbReference type="Proteomes" id="UP000410492"/>
    </source>
</evidence>
<accession>A0A653C739</accession>
<feature type="domain" description="AMP-dependent synthetase/ligase" evidence="5">
    <location>
        <begin position="78"/>
        <end position="442"/>
    </location>
</feature>
<dbReference type="Pfam" id="PF00501">
    <property type="entry name" value="AMP-binding"/>
    <property type="match status" value="1"/>
</dbReference>
<dbReference type="PANTHER" id="PTHR24096">
    <property type="entry name" value="LONG-CHAIN-FATTY-ACID--COA LIGASE"/>
    <property type="match status" value="1"/>
</dbReference>
<sequence>MLVTAGIVTLLLIYLILRNILHLKNIPKPKATLFWRHLTTFTERSAEMLHDNIIRTREVPLSPEYFGGVGYVLYNNLKRKRDHYITINGRTGEVETASSLLTKCIRTSLLLRKHGIKKGDVVIAFFNIQLNSCVPCIASYFIGAIPSFMDPGINEQEVIHQIKLCQPKIIITYQDATEMLLRVLDTIGLDIDIDIIVLEKEKEFLEPQIEEESFKPVFVEDLQQTAAIFFSSGSTGYPKAICLSHYSIFDEVLLKGIPSTEEKPMVILGYDNYYWLVETWKLIGLVKGHGIRVISPKFDTEEVWRMIDKYKVVTMLFFDVKETKELCESRRPSNVNVYSVSALCVVGDRLPVRYQRAFKEMFPAAEIPVIYGLTETGICTHFCYGDRRHLELIERHPESIGVPVEGTGVSLKVVDLETGEALGPNRPGELCVKTRNLLNCYYKTQNSDHFDSDGWFRTGDVLRYDEDLRFYFEGRIKDIIVFQGWHVAPGILETKLKSHPAVKRAAVVGKPHPPDGEHPMAIVELAEGRDNVELMEIKEFVDEDMNDLYKLRGGIVAVKKLPITITGKVKKGLLRKMMEGRMVISATEDASDFFSQRS</sequence>
<dbReference type="InterPro" id="IPR020845">
    <property type="entry name" value="AMP-binding_CS"/>
</dbReference>